<keyword evidence="2" id="KW-1185">Reference proteome</keyword>
<evidence type="ECO:0000313" key="2">
    <source>
        <dbReference type="Proteomes" id="UP000447434"/>
    </source>
</evidence>
<protein>
    <submittedName>
        <fullName evidence="1">Uncharacterized protein</fullName>
    </submittedName>
</protein>
<sequence>MCGKDFIFLFQIHISLRNTIVEMLHILDSLCKIGKGKSLWRMLSFDVIWSI</sequence>
<dbReference type="Proteomes" id="UP000447434">
    <property type="component" value="Chromosome 5"/>
</dbReference>
<dbReference type="EMBL" id="WOCE01000005">
    <property type="protein sequence ID" value="KAE9614282.1"/>
    <property type="molecule type" value="Genomic_DNA"/>
</dbReference>
<accession>A0A6A4QL24</accession>
<evidence type="ECO:0000313" key="1">
    <source>
        <dbReference type="EMBL" id="KAE9614282.1"/>
    </source>
</evidence>
<name>A0A6A4QL24_LUPAL</name>
<comment type="caution">
    <text evidence="1">The sequence shown here is derived from an EMBL/GenBank/DDBJ whole genome shotgun (WGS) entry which is preliminary data.</text>
</comment>
<dbReference type="AlphaFoldDB" id="A0A6A4QL24"/>
<proteinExistence type="predicted"/>
<organism evidence="1 2">
    <name type="scientific">Lupinus albus</name>
    <name type="common">White lupine</name>
    <name type="synonym">Lupinus termis</name>
    <dbReference type="NCBI Taxonomy" id="3870"/>
    <lineage>
        <taxon>Eukaryota</taxon>
        <taxon>Viridiplantae</taxon>
        <taxon>Streptophyta</taxon>
        <taxon>Embryophyta</taxon>
        <taxon>Tracheophyta</taxon>
        <taxon>Spermatophyta</taxon>
        <taxon>Magnoliopsida</taxon>
        <taxon>eudicotyledons</taxon>
        <taxon>Gunneridae</taxon>
        <taxon>Pentapetalae</taxon>
        <taxon>rosids</taxon>
        <taxon>fabids</taxon>
        <taxon>Fabales</taxon>
        <taxon>Fabaceae</taxon>
        <taxon>Papilionoideae</taxon>
        <taxon>50 kb inversion clade</taxon>
        <taxon>genistoids sensu lato</taxon>
        <taxon>core genistoids</taxon>
        <taxon>Genisteae</taxon>
        <taxon>Lupinus</taxon>
    </lineage>
</organism>
<gene>
    <name evidence="1" type="ORF">Lalb_Chr05g0226271</name>
</gene>
<reference evidence="2" key="1">
    <citation type="journal article" date="2020" name="Nat. Commun.">
        <title>Genome sequence of the cluster root forming white lupin.</title>
        <authorList>
            <person name="Hufnagel B."/>
            <person name="Marques A."/>
            <person name="Soriano A."/>
            <person name="Marques L."/>
            <person name="Divol F."/>
            <person name="Doumas P."/>
            <person name="Sallet E."/>
            <person name="Mancinotti D."/>
            <person name="Carrere S."/>
            <person name="Marande W."/>
            <person name="Arribat S."/>
            <person name="Keller J."/>
            <person name="Huneau C."/>
            <person name="Blein T."/>
            <person name="Aime D."/>
            <person name="Laguerre M."/>
            <person name="Taylor J."/>
            <person name="Schubert V."/>
            <person name="Nelson M."/>
            <person name="Geu-Flores F."/>
            <person name="Crespi M."/>
            <person name="Gallardo-Guerrero K."/>
            <person name="Delaux P.-M."/>
            <person name="Salse J."/>
            <person name="Berges H."/>
            <person name="Guyot R."/>
            <person name="Gouzy J."/>
            <person name="Peret B."/>
        </authorList>
    </citation>
    <scope>NUCLEOTIDE SEQUENCE [LARGE SCALE GENOMIC DNA]</scope>
    <source>
        <strain evidence="2">cv. Amiga</strain>
    </source>
</reference>